<gene>
    <name evidence="2" type="ORF">RZO55_23155</name>
</gene>
<dbReference type="InterPro" id="IPR036866">
    <property type="entry name" value="RibonucZ/Hydroxyglut_hydro"/>
</dbReference>
<feature type="domain" description="Metallo-beta-lactamase" evidence="1">
    <location>
        <begin position="21"/>
        <end position="86"/>
    </location>
</feature>
<name>A0ABU4GS50_9CLOT</name>
<organism evidence="2 3">
    <name type="scientific">Clostridium boliviensis</name>
    <dbReference type="NCBI Taxonomy" id="318465"/>
    <lineage>
        <taxon>Bacteria</taxon>
        <taxon>Bacillati</taxon>
        <taxon>Bacillota</taxon>
        <taxon>Clostridia</taxon>
        <taxon>Eubacteriales</taxon>
        <taxon>Clostridiaceae</taxon>
        <taxon>Clostridium</taxon>
    </lineage>
</organism>
<accession>A0ABU4GS50</accession>
<dbReference type="RefSeq" id="WP_318066630.1">
    <property type="nucleotide sequence ID" value="NZ_JAWONS010000324.1"/>
</dbReference>
<dbReference type="Gene3D" id="3.60.15.10">
    <property type="entry name" value="Ribonuclease Z/Hydroxyacylglutathione hydrolase-like"/>
    <property type="match status" value="1"/>
</dbReference>
<dbReference type="InterPro" id="IPR052926">
    <property type="entry name" value="Metallo-beta-lactamase_dom"/>
</dbReference>
<dbReference type="Proteomes" id="UP001276854">
    <property type="component" value="Unassembled WGS sequence"/>
</dbReference>
<dbReference type="PANTHER" id="PTHR13754">
    <property type="entry name" value="METALLO-BETA-LACTAMASE SUPERFAMILY PROTEIN"/>
    <property type="match status" value="1"/>
</dbReference>
<protein>
    <submittedName>
        <fullName evidence="2">MBL fold metallo-hydrolase</fullName>
    </submittedName>
</protein>
<keyword evidence="3" id="KW-1185">Reference proteome</keyword>
<dbReference type="SUPFAM" id="SSF56281">
    <property type="entry name" value="Metallo-hydrolase/oxidoreductase"/>
    <property type="match status" value="1"/>
</dbReference>
<dbReference type="CDD" id="cd07713">
    <property type="entry name" value="DHPS-like_MBL-fold"/>
    <property type="match status" value="1"/>
</dbReference>
<proteinExistence type="predicted"/>
<dbReference type="Pfam" id="PF00753">
    <property type="entry name" value="Lactamase_B"/>
    <property type="match status" value="1"/>
</dbReference>
<sequence length="269" mass="30140">MKLTVLVDNNTFIDRYFLGEPAVSYYIEDEDEKILFDTGYSDVLISNADKLHINLADITKIVFSHGHNDHTGGFHFLNNQYDLSHVKLFAHPDAFKEKIDSGESISSGLTKASADNSCTLSVSKHPVPISKNIIFLGEIPSLHNFELRNPIGKQKTSHNQYQVDYVMDDSALVYQSDKGLFIITGCSHSGICNIIEYAKMICKNNTVLGVIGGFHLFETDTRLDHTIQYFLDNNICELYPCHCVSFKVKAKINSFIPLNEVGVGLTIKI</sequence>
<evidence type="ECO:0000313" key="2">
    <source>
        <dbReference type="EMBL" id="MDW2800470.1"/>
    </source>
</evidence>
<dbReference type="InterPro" id="IPR001279">
    <property type="entry name" value="Metallo-B-lactamas"/>
</dbReference>
<dbReference type="EMBL" id="JAWONS010000324">
    <property type="protein sequence ID" value="MDW2800470.1"/>
    <property type="molecule type" value="Genomic_DNA"/>
</dbReference>
<evidence type="ECO:0000259" key="1">
    <source>
        <dbReference type="Pfam" id="PF00753"/>
    </source>
</evidence>
<comment type="caution">
    <text evidence="2">The sequence shown here is derived from an EMBL/GenBank/DDBJ whole genome shotgun (WGS) entry which is preliminary data.</text>
</comment>
<dbReference type="PANTHER" id="PTHR13754:SF18">
    <property type="entry name" value="7,8-DIHYDROPTERIN-6-METHYL-4-(BETA-D-RIBOFURANOSYL)-AMINOBENZENE-5'-PHOSPHATE SYNTHASE"/>
    <property type="match status" value="1"/>
</dbReference>
<reference evidence="2 3" key="1">
    <citation type="submission" date="2023-10" db="EMBL/GenBank/DDBJ databases">
        <title>A novel Glycoside Hydrolase 43-Like Enzyme from Clostrdium boliviensis is an Endo-xylanase, and a Candidate for Xylooligosaccharides Production from Different Xylan Substrates.</title>
        <authorList>
            <person name="Alvarez M.T."/>
            <person name="Rocabado-Villegas L.R."/>
            <person name="Salas-Veizaga D.M."/>
            <person name="Linares-Pasten J.A."/>
            <person name="Gudmundsdottir E.E."/>
            <person name="Hreggvidsson G.O."/>
            <person name="Adlercreutz P."/>
            <person name="Nordberg Karlsson E."/>
        </authorList>
    </citation>
    <scope>NUCLEOTIDE SEQUENCE [LARGE SCALE GENOMIC DNA]</scope>
    <source>
        <strain evidence="2 3">E-1</strain>
    </source>
</reference>
<evidence type="ECO:0000313" key="3">
    <source>
        <dbReference type="Proteomes" id="UP001276854"/>
    </source>
</evidence>
<dbReference type="InterPro" id="IPR041712">
    <property type="entry name" value="DHPS-like_MBL-fold"/>
</dbReference>